<dbReference type="EMBL" id="BMAT01009966">
    <property type="protein sequence ID" value="GFS16972.1"/>
    <property type="molecule type" value="Genomic_DNA"/>
</dbReference>
<organism evidence="4 5">
    <name type="scientific">Elysia marginata</name>
    <dbReference type="NCBI Taxonomy" id="1093978"/>
    <lineage>
        <taxon>Eukaryota</taxon>
        <taxon>Metazoa</taxon>
        <taxon>Spiralia</taxon>
        <taxon>Lophotrochozoa</taxon>
        <taxon>Mollusca</taxon>
        <taxon>Gastropoda</taxon>
        <taxon>Heterobranchia</taxon>
        <taxon>Euthyneura</taxon>
        <taxon>Panpulmonata</taxon>
        <taxon>Sacoglossa</taxon>
        <taxon>Placobranchoidea</taxon>
        <taxon>Plakobranchidae</taxon>
        <taxon>Elysia</taxon>
    </lineage>
</organism>
<dbReference type="Pfam" id="PF12456">
    <property type="entry name" value="hSac2"/>
    <property type="match status" value="1"/>
</dbReference>
<reference evidence="4 5" key="1">
    <citation type="journal article" date="2021" name="Elife">
        <title>Chloroplast acquisition without the gene transfer in kleptoplastic sea slugs, Plakobranchus ocellatus.</title>
        <authorList>
            <person name="Maeda T."/>
            <person name="Takahashi S."/>
            <person name="Yoshida T."/>
            <person name="Shimamura S."/>
            <person name="Takaki Y."/>
            <person name="Nagai Y."/>
            <person name="Toyoda A."/>
            <person name="Suzuki Y."/>
            <person name="Arimoto A."/>
            <person name="Ishii H."/>
            <person name="Satoh N."/>
            <person name="Nishiyama T."/>
            <person name="Hasebe M."/>
            <person name="Maruyama T."/>
            <person name="Minagawa J."/>
            <person name="Obokata J."/>
            <person name="Shigenobu S."/>
        </authorList>
    </citation>
    <scope>NUCLEOTIDE SEQUENCE [LARGE SCALE GENOMIC DNA]</scope>
</reference>
<protein>
    <submittedName>
        <fullName evidence="4">Phosphatidylinositide phosphatase SAC2</fullName>
    </submittedName>
</protein>
<dbReference type="PROSITE" id="PS51791">
    <property type="entry name" value="HSAC2"/>
    <property type="match status" value="1"/>
</dbReference>
<comment type="caution">
    <text evidence="4">The sequence shown here is derived from an EMBL/GenBank/DDBJ whole genome shotgun (WGS) entry which is preliminary data.</text>
</comment>
<accession>A0AAV4J652</accession>
<sequence>MDEQLALYEKVAIISLAELAGKEHVIGDAFLAHVLEYNSPDMIYITFDFHEYCRGMRFENVSILTDGIKDIIKDMRYTWLDTKGAICEQRGVFRVNCVDCLDRTNFRKLGLLPPEESLPSSCRKTYQQIWANNGDVISRQYAGTAALKGDYTRTGERKFSGVMKDGVNSANRYYLRFRDAYCQAAIDLTLGQPVSPGLLAPTLDITGAEAIDEREEDEEDEAREREENARTMIEDCKRMLIVEPEHCLGAWGLVNATPGDGDSDQIEMDMILLLSQRSVYVCWYDDDLEQVTRYQRIYLEDVDKIEIGMEPAVFKSKHQVLRLTYHHQADEGLYHMFRVPSARLFNNKATAVQSAEEIKESLRLVADTFRCAQEIMSIQLEIVDKPKLDRRKPSPHPEVMDIHQQQQENSLACIQLPRDVSTELQPVMDAASNPSHLQPQANSSQPSVPAANARPKSPLEYISSLPKQSLVSALSRVSKGAGEGDVSKSSTNSASKFSLPKPNLKVNFQNMGVIRRIKDASFTSRAVRFTRSAGAMFADESGDQYDSGIDVPDGEALSGRDCSAIESEHAEVVMDGCGILASSPKQVLLSHIQLQTEGKQRLSQSESPLSHSPAIIAGTVASLTTFDSSEATPAENFLYPEVQSKELPACLKHNKSQVDGDCSADVDRHHENIDKETTKTTEMSVSEVGLLDNQRNKSTKENSLGDGPEDAFCVIETENVHEILSRCHQLHHPLMKTSHSDTSLSAMGGGMVDGAAAPDASLMSRLKLKMTSLSRPLAGSSGFTSYVTLPGKSDSSQPGAPNEVPVHTKTHIRKSQRAMDVFEKLLKEKLPTMECKSRFIFI</sequence>
<dbReference type="PANTHER" id="PTHR45662">
    <property type="entry name" value="PHOSPHATIDYLINOSITIDE PHOSPHATASE SAC1"/>
    <property type="match status" value="1"/>
</dbReference>
<evidence type="ECO:0000259" key="3">
    <source>
        <dbReference type="PROSITE" id="PS51791"/>
    </source>
</evidence>
<evidence type="ECO:0000256" key="1">
    <source>
        <dbReference type="SAM" id="MobiDB-lite"/>
    </source>
</evidence>
<keyword evidence="5" id="KW-1185">Reference proteome</keyword>
<feature type="compositionally biased region" description="Low complexity" evidence="1">
    <location>
        <begin position="487"/>
        <end position="498"/>
    </location>
</feature>
<dbReference type="GO" id="GO:2001135">
    <property type="term" value="P:regulation of endocytic recycling"/>
    <property type="evidence" value="ECO:0007669"/>
    <property type="project" value="TreeGrafter"/>
</dbReference>
<gene>
    <name evidence="4" type="ORF">ElyMa_004969300</name>
</gene>
<dbReference type="AlphaFoldDB" id="A0AAV4J652"/>
<dbReference type="Proteomes" id="UP000762676">
    <property type="component" value="Unassembled WGS sequence"/>
</dbReference>
<dbReference type="InterPro" id="IPR022158">
    <property type="entry name" value="Inositol_phosphatase"/>
</dbReference>
<dbReference type="GO" id="GO:0043812">
    <property type="term" value="F:phosphatidylinositol-4-phosphate phosphatase activity"/>
    <property type="evidence" value="ECO:0007669"/>
    <property type="project" value="TreeGrafter"/>
</dbReference>
<evidence type="ECO:0000313" key="5">
    <source>
        <dbReference type="Proteomes" id="UP000762676"/>
    </source>
</evidence>
<evidence type="ECO:0000259" key="2">
    <source>
        <dbReference type="PROSITE" id="PS50275"/>
    </source>
</evidence>
<dbReference type="InterPro" id="IPR002013">
    <property type="entry name" value="SAC_dom"/>
</dbReference>
<feature type="compositionally biased region" description="Polar residues" evidence="1">
    <location>
        <begin position="432"/>
        <end position="447"/>
    </location>
</feature>
<feature type="region of interest" description="Disordered" evidence="1">
    <location>
        <begin position="431"/>
        <end position="455"/>
    </location>
</feature>
<dbReference type="PROSITE" id="PS50275">
    <property type="entry name" value="SAC"/>
    <property type="match status" value="1"/>
</dbReference>
<dbReference type="GO" id="GO:0046856">
    <property type="term" value="P:phosphatidylinositol dephosphorylation"/>
    <property type="evidence" value="ECO:0007669"/>
    <property type="project" value="TreeGrafter"/>
</dbReference>
<feature type="domain" description="HSac2" evidence="3">
    <location>
        <begin position="223"/>
        <end position="376"/>
    </location>
</feature>
<name>A0AAV4J652_9GAST</name>
<dbReference type="InterPro" id="IPR034753">
    <property type="entry name" value="hSac2"/>
</dbReference>
<evidence type="ECO:0000313" key="4">
    <source>
        <dbReference type="EMBL" id="GFS16972.1"/>
    </source>
</evidence>
<feature type="domain" description="SAC" evidence="2">
    <location>
        <begin position="1"/>
        <end position="143"/>
    </location>
</feature>
<dbReference type="GO" id="GO:0005769">
    <property type="term" value="C:early endosome"/>
    <property type="evidence" value="ECO:0007669"/>
    <property type="project" value="TreeGrafter"/>
</dbReference>
<feature type="region of interest" description="Disordered" evidence="1">
    <location>
        <begin position="386"/>
        <end position="406"/>
    </location>
</feature>
<proteinExistence type="predicted"/>
<feature type="region of interest" description="Disordered" evidence="1">
    <location>
        <begin position="480"/>
        <end position="501"/>
    </location>
</feature>
<dbReference type="PANTHER" id="PTHR45662:SF8">
    <property type="entry name" value="PHOSPHATIDYLINOSITIDE PHOSPHATASE SAC2"/>
    <property type="match status" value="1"/>
</dbReference>
<dbReference type="GO" id="GO:0045334">
    <property type="term" value="C:clathrin-coated endocytic vesicle"/>
    <property type="evidence" value="ECO:0007669"/>
    <property type="project" value="TreeGrafter"/>
</dbReference>